<dbReference type="CTD" id="20198539"/>
<keyword evidence="3" id="KW-1185">Reference proteome</keyword>
<dbReference type="EMBL" id="KB096324">
    <property type="protein sequence ID" value="ESO05923.1"/>
    <property type="molecule type" value="Genomic_DNA"/>
</dbReference>
<dbReference type="EnsemblMetazoa" id="HelroT160016">
    <property type="protein sequence ID" value="HelroP160016"/>
    <property type="gene ID" value="HelroG160016"/>
</dbReference>
<dbReference type="KEGG" id="hro:HELRODRAFT_160016"/>
<evidence type="ECO:0000313" key="3">
    <source>
        <dbReference type="Proteomes" id="UP000015101"/>
    </source>
</evidence>
<evidence type="ECO:0000313" key="2">
    <source>
        <dbReference type="EnsemblMetazoa" id="HelroP160016"/>
    </source>
</evidence>
<dbReference type="Proteomes" id="UP000015101">
    <property type="component" value="Unassembled WGS sequence"/>
</dbReference>
<dbReference type="AlphaFoldDB" id="T1EPN9"/>
<reference evidence="1 3" key="2">
    <citation type="journal article" date="2013" name="Nature">
        <title>Insights into bilaterian evolution from three spiralian genomes.</title>
        <authorList>
            <person name="Simakov O."/>
            <person name="Marletaz F."/>
            <person name="Cho S.J."/>
            <person name="Edsinger-Gonzales E."/>
            <person name="Havlak P."/>
            <person name="Hellsten U."/>
            <person name="Kuo D.H."/>
            <person name="Larsson T."/>
            <person name="Lv J."/>
            <person name="Arendt D."/>
            <person name="Savage R."/>
            <person name="Osoegawa K."/>
            <person name="de Jong P."/>
            <person name="Grimwood J."/>
            <person name="Chapman J.A."/>
            <person name="Shapiro H."/>
            <person name="Aerts A."/>
            <person name="Otillar R.P."/>
            <person name="Terry A.Y."/>
            <person name="Boore J.L."/>
            <person name="Grigoriev I.V."/>
            <person name="Lindberg D.R."/>
            <person name="Seaver E.C."/>
            <person name="Weisblat D.A."/>
            <person name="Putnam N.H."/>
            <person name="Rokhsar D.S."/>
        </authorList>
    </citation>
    <scope>NUCLEOTIDE SEQUENCE</scope>
</reference>
<reference evidence="2" key="3">
    <citation type="submission" date="2015-06" db="UniProtKB">
        <authorList>
            <consortium name="EnsemblMetazoa"/>
        </authorList>
    </citation>
    <scope>IDENTIFICATION</scope>
</reference>
<dbReference type="InParanoid" id="T1EPN9"/>
<protein>
    <submittedName>
        <fullName evidence="1 2">Uncharacterized protein</fullName>
    </submittedName>
</protein>
<dbReference type="HOGENOM" id="CLU_1715245_0_0_1"/>
<dbReference type="EMBL" id="AMQM01000466">
    <property type="status" value="NOT_ANNOTATED_CDS"/>
    <property type="molecule type" value="Genomic_DNA"/>
</dbReference>
<proteinExistence type="predicted"/>
<gene>
    <name evidence="2" type="primary">20198539</name>
    <name evidence="1" type="ORF">HELRODRAFT_160016</name>
</gene>
<reference evidence="3" key="1">
    <citation type="submission" date="2012-12" db="EMBL/GenBank/DDBJ databases">
        <authorList>
            <person name="Hellsten U."/>
            <person name="Grimwood J."/>
            <person name="Chapman J.A."/>
            <person name="Shapiro H."/>
            <person name="Aerts A."/>
            <person name="Otillar R.P."/>
            <person name="Terry A.Y."/>
            <person name="Boore J.L."/>
            <person name="Simakov O."/>
            <person name="Marletaz F."/>
            <person name="Cho S.-J."/>
            <person name="Edsinger-Gonzales E."/>
            <person name="Havlak P."/>
            <person name="Kuo D.-H."/>
            <person name="Larsson T."/>
            <person name="Lv J."/>
            <person name="Arendt D."/>
            <person name="Savage R."/>
            <person name="Osoegawa K."/>
            <person name="de Jong P."/>
            <person name="Lindberg D.R."/>
            <person name="Seaver E.C."/>
            <person name="Weisblat D.A."/>
            <person name="Putnam N.H."/>
            <person name="Grigoriev I.V."/>
            <person name="Rokhsar D.S."/>
        </authorList>
    </citation>
    <scope>NUCLEOTIDE SEQUENCE</scope>
</reference>
<sequence>MTMLPKIVVSTNVGSPVFRQITDDQQAFKSLKISAVNPEDDDVKPQMLAEVSVYSFTTPQVKWRVVTENRIQEVDLEKHFRFRQTQKKIGRCFVSYILSFDKSAVVHKMASKMADENRISRLVQFSKRHRHTDKQTNSHFVGTHGEKPRVFAI</sequence>
<accession>T1EPN9</accession>
<organism evidence="2 3">
    <name type="scientific">Helobdella robusta</name>
    <name type="common">Californian leech</name>
    <dbReference type="NCBI Taxonomy" id="6412"/>
    <lineage>
        <taxon>Eukaryota</taxon>
        <taxon>Metazoa</taxon>
        <taxon>Spiralia</taxon>
        <taxon>Lophotrochozoa</taxon>
        <taxon>Annelida</taxon>
        <taxon>Clitellata</taxon>
        <taxon>Hirudinea</taxon>
        <taxon>Rhynchobdellida</taxon>
        <taxon>Glossiphoniidae</taxon>
        <taxon>Helobdella</taxon>
    </lineage>
</organism>
<dbReference type="GeneID" id="20198539"/>
<dbReference type="RefSeq" id="XP_009015291.1">
    <property type="nucleotide sequence ID" value="XM_009017043.1"/>
</dbReference>
<name>T1EPN9_HELRO</name>
<evidence type="ECO:0000313" key="1">
    <source>
        <dbReference type="EMBL" id="ESO05923.1"/>
    </source>
</evidence>